<evidence type="ECO:0000313" key="1">
    <source>
        <dbReference type="EMBL" id="AGH42555.1"/>
    </source>
</evidence>
<evidence type="ECO:0000313" key="2">
    <source>
        <dbReference type="Proteomes" id="UP000011864"/>
    </source>
</evidence>
<sequence length="43" mass="5108">MYFINISCGIFTEVIDAYLVFDNTKQHIFRSHKRLSLTEQRTA</sequence>
<dbReference type="AlphaFoldDB" id="K7AKN3"/>
<dbReference type="KEGG" id="gps:C427_0445"/>
<dbReference type="STRING" id="1129794.C427_0445"/>
<dbReference type="PATRIC" id="fig|1129794.4.peg.439"/>
<accession>K7AKN3</accession>
<keyword evidence="2" id="KW-1185">Reference proteome</keyword>
<proteinExistence type="predicted"/>
<gene>
    <name evidence="1" type="ORF">C427_0445</name>
</gene>
<organism evidence="1 2">
    <name type="scientific">Paraglaciecola psychrophila 170</name>
    <dbReference type="NCBI Taxonomy" id="1129794"/>
    <lineage>
        <taxon>Bacteria</taxon>
        <taxon>Pseudomonadati</taxon>
        <taxon>Pseudomonadota</taxon>
        <taxon>Gammaproteobacteria</taxon>
        <taxon>Alteromonadales</taxon>
        <taxon>Alteromonadaceae</taxon>
        <taxon>Paraglaciecola</taxon>
    </lineage>
</organism>
<protein>
    <submittedName>
        <fullName evidence="1">Uncharacterized protein</fullName>
    </submittedName>
</protein>
<dbReference type="Proteomes" id="UP000011864">
    <property type="component" value="Chromosome"/>
</dbReference>
<dbReference type="EMBL" id="CP003837">
    <property type="protein sequence ID" value="AGH42555.1"/>
    <property type="molecule type" value="Genomic_DNA"/>
</dbReference>
<dbReference type="HOGENOM" id="CLU_3237207_0_0_6"/>
<reference evidence="1 2" key="1">
    <citation type="journal article" date="2013" name="Genome Announc.">
        <title>Complete Genome Sequence of Glaciecola psychrophila Strain 170T.</title>
        <authorList>
            <person name="Yin J."/>
            <person name="Chen J."/>
            <person name="Liu G."/>
            <person name="Yu Y."/>
            <person name="Song L."/>
            <person name="Wang X."/>
            <person name="Qu X."/>
        </authorList>
    </citation>
    <scope>NUCLEOTIDE SEQUENCE [LARGE SCALE GENOMIC DNA]</scope>
    <source>
        <strain evidence="1 2">170</strain>
    </source>
</reference>
<name>K7AKN3_9ALTE</name>